<dbReference type="HOGENOM" id="CLU_016583_0_1_1"/>
<dbReference type="InterPro" id="IPR012677">
    <property type="entry name" value="Nucleotide-bd_a/b_plait_sf"/>
</dbReference>
<dbReference type="InterPro" id="IPR029052">
    <property type="entry name" value="Metallo-depent_PP-like"/>
</dbReference>
<dbReference type="Proteomes" id="UP000006757">
    <property type="component" value="Unassembled WGS sequence"/>
</dbReference>
<dbReference type="PANTHER" id="PTHR31987">
    <property type="entry name" value="GLUTAMINASE A-RELATED"/>
    <property type="match status" value="1"/>
</dbReference>
<dbReference type="SMART" id="SM00360">
    <property type="entry name" value="RRM"/>
    <property type="match status" value="1"/>
</dbReference>
<organism evidence="4 5">
    <name type="scientific">Trichosporon asahii var. asahii (strain CBS 8904)</name>
    <name type="common">Yeast</name>
    <dbReference type="NCBI Taxonomy" id="1220162"/>
    <lineage>
        <taxon>Eukaryota</taxon>
        <taxon>Fungi</taxon>
        <taxon>Dikarya</taxon>
        <taxon>Basidiomycota</taxon>
        <taxon>Agaricomycotina</taxon>
        <taxon>Tremellomycetes</taxon>
        <taxon>Trichosporonales</taxon>
        <taxon>Trichosporonaceae</taxon>
        <taxon>Trichosporon</taxon>
    </lineage>
</organism>
<dbReference type="STRING" id="1220162.K1V9T1"/>
<name>K1V9T1_TRIAC</name>
<dbReference type="OrthoDB" id="3918848at2759"/>
<dbReference type="AlphaFoldDB" id="K1V9T1"/>
<evidence type="ECO:0000259" key="3">
    <source>
        <dbReference type="PROSITE" id="PS50102"/>
    </source>
</evidence>
<dbReference type="EMBL" id="AMBO01000410">
    <property type="protein sequence ID" value="EKC97490.1"/>
    <property type="molecule type" value="Genomic_DNA"/>
</dbReference>
<dbReference type="CDD" id="cd00590">
    <property type="entry name" value="RRM_SF"/>
    <property type="match status" value="1"/>
</dbReference>
<dbReference type="GO" id="GO:0003723">
    <property type="term" value="F:RNA binding"/>
    <property type="evidence" value="ECO:0007669"/>
    <property type="project" value="UniProtKB-UniRule"/>
</dbReference>
<dbReference type="InterPro" id="IPR018829">
    <property type="entry name" value="DUF2433"/>
</dbReference>
<dbReference type="InParanoid" id="K1V9T1"/>
<protein>
    <recommendedName>
        <fullName evidence="3">RRM domain-containing protein</fullName>
    </recommendedName>
</protein>
<dbReference type="PANTHER" id="PTHR31987:SF11">
    <property type="entry name" value="DUF2433 DOMAIN-CONTAINING PROTEIN"/>
    <property type="match status" value="1"/>
</dbReference>
<dbReference type="eggNOG" id="ENOG502QSJS">
    <property type="taxonomic scope" value="Eukaryota"/>
</dbReference>
<evidence type="ECO:0000256" key="2">
    <source>
        <dbReference type="SAM" id="MobiDB-lite"/>
    </source>
</evidence>
<dbReference type="SUPFAM" id="SSF54928">
    <property type="entry name" value="RNA-binding domain, RBD"/>
    <property type="match status" value="1"/>
</dbReference>
<accession>K1V9T1</accession>
<sequence length="568" mass="60081">MASSNGVMSAPQPPRSAGTHHPRVILAGSSARILCVADIRGDYHELNRLIREHEATAVIHTGDFGFLNADSLERMGDNSSIHFPLSQFPHLLSGAITFPVPVFTVWGLIEDVRIVEKFRTGEYEVNNLTVIDEASSALIEASGIKLRLFGLGGAVAMHKLFRYPASLNDYAIYGDFDSYRQKLVLARDNFVSVGDAELTGSEQQHALLKKVLGMVQKIPTSEDNAWTNTWHWVLTDAMCGHLLLEINDGRVSAETRSNGLNFAHRANQAQQPPTAPVASGAAAPLAQSRPEKPIVGAAGAKSVPPKPIGTNAAPSTSAAKSSGAGPKMTGSPTQAATRGLRPVKDAKSEKGELKPTDRSSCAAGKAKASPSSTPVPLPKEKKEKTNGEKPVDGGEESEGKATPKRFSLYLKGLPTPTSEAEVKAFMGPAGEKAIGIKLVYDHMRRQKNFAYVDYANEQEMQDALKLAPVGVSFKHREIANSSQQNIRDSPVTVELSNPPVRGLAAERGRGSRAGSRRAGRGGSAGSKEAFKEGKDGGKSETPKPEGGKEASGAGSGAGAAAGGKSEDK</sequence>
<dbReference type="PROSITE" id="PS50102">
    <property type="entry name" value="RRM"/>
    <property type="match status" value="1"/>
</dbReference>
<feature type="compositionally biased region" description="Low complexity" evidence="2">
    <location>
        <begin position="276"/>
        <end position="286"/>
    </location>
</feature>
<feature type="region of interest" description="Disordered" evidence="2">
    <location>
        <begin position="267"/>
        <end position="403"/>
    </location>
</feature>
<dbReference type="SUPFAM" id="SSF56300">
    <property type="entry name" value="Metallo-dependent phosphatases"/>
    <property type="match status" value="1"/>
</dbReference>
<keyword evidence="5" id="KW-1185">Reference proteome</keyword>
<dbReference type="Pfam" id="PF00076">
    <property type="entry name" value="RRM_1"/>
    <property type="match status" value="1"/>
</dbReference>
<keyword evidence="1" id="KW-0694">RNA-binding</keyword>
<dbReference type="OMA" id="LESHTGM"/>
<evidence type="ECO:0000256" key="1">
    <source>
        <dbReference type="PROSITE-ProRule" id="PRU00176"/>
    </source>
</evidence>
<evidence type="ECO:0000313" key="5">
    <source>
        <dbReference type="Proteomes" id="UP000006757"/>
    </source>
</evidence>
<dbReference type="InterPro" id="IPR052743">
    <property type="entry name" value="Glutaminase_GtaA"/>
</dbReference>
<feature type="compositionally biased region" description="Basic and acidic residues" evidence="2">
    <location>
        <begin position="378"/>
        <end position="401"/>
    </location>
</feature>
<reference evidence="4 5" key="1">
    <citation type="journal article" date="2012" name="Eukaryot. Cell">
        <title>Genome sequence of the Trichosporon asahii environmental strain CBS 8904.</title>
        <authorList>
            <person name="Yang R.Y."/>
            <person name="Li H.T."/>
            <person name="Zhu H."/>
            <person name="Zhou G.P."/>
            <person name="Wang M."/>
            <person name="Wang L."/>
        </authorList>
    </citation>
    <scope>NUCLEOTIDE SEQUENCE [LARGE SCALE GENOMIC DNA]</scope>
    <source>
        <strain evidence="4 5">CBS 8904</strain>
    </source>
</reference>
<feature type="compositionally biased region" description="Basic and acidic residues" evidence="2">
    <location>
        <begin position="528"/>
        <end position="548"/>
    </location>
</feature>
<feature type="region of interest" description="Disordered" evidence="2">
    <location>
        <begin position="480"/>
        <end position="568"/>
    </location>
</feature>
<comment type="caution">
    <text evidence="4">The sequence shown here is derived from an EMBL/GenBank/DDBJ whole genome shotgun (WGS) entry which is preliminary data.</text>
</comment>
<feature type="domain" description="RRM" evidence="3">
    <location>
        <begin position="406"/>
        <end position="498"/>
    </location>
</feature>
<feature type="compositionally biased region" description="Basic and acidic residues" evidence="2">
    <location>
        <begin position="342"/>
        <end position="357"/>
    </location>
</feature>
<gene>
    <name evidence="4" type="ORF">A1Q2_08227</name>
</gene>
<dbReference type="InterPro" id="IPR000504">
    <property type="entry name" value="RRM_dom"/>
</dbReference>
<dbReference type="InterPro" id="IPR035979">
    <property type="entry name" value="RBD_domain_sf"/>
</dbReference>
<dbReference type="Gene3D" id="3.30.70.330">
    <property type="match status" value="1"/>
</dbReference>
<evidence type="ECO:0000313" key="4">
    <source>
        <dbReference type="EMBL" id="EKC97490.1"/>
    </source>
</evidence>
<proteinExistence type="predicted"/>
<feature type="region of interest" description="Disordered" evidence="2">
    <location>
        <begin position="1"/>
        <end position="21"/>
    </location>
</feature>
<dbReference type="Pfam" id="PF10360">
    <property type="entry name" value="DUF2433"/>
    <property type="match status" value="1"/>
</dbReference>